<evidence type="ECO:0000256" key="1">
    <source>
        <dbReference type="ARBA" id="ARBA00000900"/>
    </source>
</evidence>
<evidence type="ECO:0000259" key="13">
    <source>
        <dbReference type="Pfam" id="PF12483"/>
    </source>
</evidence>
<reference evidence="14 15" key="1">
    <citation type="submission" date="2016-07" db="EMBL/GenBank/DDBJ databases">
        <title>Draft genome sequence of Methyloligella halotolerans C2T (VKM B-2706T=CCUG 61687T=DSM 25045T), a halotolerant polyhydroxybutyrate accumulating methylotroph.</title>
        <authorList>
            <person name="Vasilenko O.V."/>
            <person name="Doronina N.V."/>
            <person name="Poroshina M.N."/>
            <person name="Tarlachkov S.V."/>
            <person name="Trotsenko Y.A."/>
        </authorList>
    </citation>
    <scope>NUCLEOTIDE SEQUENCE [LARGE SCALE GENOMIC DNA]</scope>
    <source>
        <strain evidence="14 15">VKM B-2706</strain>
    </source>
</reference>
<evidence type="ECO:0000256" key="2">
    <source>
        <dbReference type="ARBA" id="ARBA00004141"/>
    </source>
</evidence>
<evidence type="ECO:0000313" key="14">
    <source>
        <dbReference type="EMBL" id="ODA67128.1"/>
    </source>
</evidence>
<keyword evidence="4" id="KW-0808">Transferase</keyword>
<dbReference type="EC" id="2.3.2.27" evidence="3"/>
<evidence type="ECO:0000256" key="3">
    <source>
        <dbReference type="ARBA" id="ARBA00012483"/>
    </source>
</evidence>
<evidence type="ECO:0000256" key="8">
    <source>
        <dbReference type="ARBA" id="ARBA00022786"/>
    </source>
</evidence>
<comment type="catalytic activity">
    <reaction evidence="1">
        <text>S-ubiquitinyl-[E2 ubiquitin-conjugating enzyme]-L-cysteine + [acceptor protein]-L-lysine = [E2 ubiquitin-conjugating enzyme]-L-cysteine + N(6)-ubiquitinyl-[acceptor protein]-L-lysine.</text>
        <dbReference type="EC" id="2.3.2.27"/>
    </reaction>
</comment>
<dbReference type="InterPro" id="IPR022170">
    <property type="entry name" value="MUL1-like"/>
</dbReference>
<evidence type="ECO:0000256" key="10">
    <source>
        <dbReference type="ARBA" id="ARBA00022989"/>
    </source>
</evidence>
<organism evidence="14 15">
    <name type="scientific">Methyloligella halotolerans</name>
    <dbReference type="NCBI Taxonomy" id="1177755"/>
    <lineage>
        <taxon>Bacteria</taxon>
        <taxon>Pseudomonadati</taxon>
        <taxon>Pseudomonadota</taxon>
        <taxon>Alphaproteobacteria</taxon>
        <taxon>Hyphomicrobiales</taxon>
        <taxon>Hyphomicrobiaceae</taxon>
        <taxon>Methyloligella</taxon>
    </lineage>
</organism>
<dbReference type="GO" id="GO:0016567">
    <property type="term" value="P:protein ubiquitination"/>
    <property type="evidence" value="ECO:0007669"/>
    <property type="project" value="InterPro"/>
</dbReference>
<evidence type="ECO:0000256" key="11">
    <source>
        <dbReference type="ARBA" id="ARBA00023136"/>
    </source>
</evidence>
<dbReference type="GO" id="GO:0016020">
    <property type="term" value="C:membrane"/>
    <property type="evidence" value="ECO:0007669"/>
    <property type="project" value="UniProtKB-SubCell"/>
</dbReference>
<evidence type="ECO:0000313" key="15">
    <source>
        <dbReference type="Proteomes" id="UP000095087"/>
    </source>
</evidence>
<dbReference type="Proteomes" id="UP000095087">
    <property type="component" value="Unassembled WGS sequence"/>
</dbReference>
<dbReference type="GO" id="GO:0016874">
    <property type="term" value="F:ligase activity"/>
    <property type="evidence" value="ECO:0007669"/>
    <property type="project" value="UniProtKB-KW"/>
</dbReference>
<evidence type="ECO:0000256" key="4">
    <source>
        <dbReference type="ARBA" id="ARBA00022679"/>
    </source>
</evidence>
<dbReference type="AlphaFoldDB" id="A0A1E2RYE8"/>
<sequence>MLATETVPAGTVADLPAGTLVEVKGTLRCAAPVTGHLSQSPCAHYVATVLREYSYYRSDSNGRRQRVRGNETLESVTACAAFEVVDDSGAVLVRPEEATVEGISAVERYEPYEGGSEGGFAVAAINALTRNEQTHGFRYSEVQLPLDAPIYVLGVTGDGAIGAKPKRGQSFVISTKSEEMRAADLARGGKWMLGIGIACLIALAVCLALALWVA</sequence>
<keyword evidence="10 12" id="KW-1133">Transmembrane helix</keyword>
<dbReference type="RefSeq" id="WP_169822970.1">
    <property type="nucleotide sequence ID" value="NZ_MASI01000004.1"/>
</dbReference>
<keyword evidence="7" id="KW-0863">Zinc-finger</keyword>
<dbReference type="EMBL" id="MASI01000004">
    <property type="protein sequence ID" value="ODA67128.1"/>
    <property type="molecule type" value="Genomic_DNA"/>
</dbReference>
<evidence type="ECO:0000256" key="7">
    <source>
        <dbReference type="ARBA" id="ARBA00022771"/>
    </source>
</evidence>
<keyword evidence="8" id="KW-0833">Ubl conjugation pathway</keyword>
<evidence type="ECO:0000256" key="6">
    <source>
        <dbReference type="ARBA" id="ARBA00022723"/>
    </source>
</evidence>
<keyword evidence="5 12" id="KW-0812">Transmembrane</keyword>
<keyword evidence="14" id="KW-0436">Ligase</keyword>
<proteinExistence type="predicted"/>
<protein>
    <recommendedName>
        <fullName evidence="3">RING-type E3 ubiquitin transferase</fullName>
        <ecNumber evidence="3">2.3.2.27</ecNumber>
    </recommendedName>
</protein>
<evidence type="ECO:0000256" key="9">
    <source>
        <dbReference type="ARBA" id="ARBA00022833"/>
    </source>
</evidence>
<dbReference type="GO" id="GO:0008270">
    <property type="term" value="F:zinc ion binding"/>
    <property type="evidence" value="ECO:0007669"/>
    <property type="project" value="UniProtKB-KW"/>
</dbReference>
<comment type="caution">
    <text evidence="14">The sequence shown here is derived from an EMBL/GenBank/DDBJ whole genome shotgun (WGS) entry which is preliminary data.</text>
</comment>
<comment type="subcellular location">
    <subcellularLocation>
        <location evidence="2">Membrane</location>
        <topology evidence="2">Multi-pass membrane protein</topology>
    </subcellularLocation>
</comment>
<keyword evidence="6" id="KW-0479">Metal-binding</keyword>
<feature type="domain" description="E3 Ubiquitin ligase MUL1-like" evidence="13">
    <location>
        <begin position="53"/>
        <end position="203"/>
    </location>
</feature>
<evidence type="ECO:0000256" key="5">
    <source>
        <dbReference type="ARBA" id="ARBA00022692"/>
    </source>
</evidence>
<keyword evidence="11 12" id="KW-0472">Membrane</keyword>
<feature type="transmembrane region" description="Helical" evidence="12">
    <location>
        <begin position="191"/>
        <end position="213"/>
    </location>
</feature>
<dbReference type="Pfam" id="PF12483">
    <property type="entry name" value="GIDE"/>
    <property type="match status" value="1"/>
</dbReference>
<accession>A0A1E2RYE8</accession>
<evidence type="ECO:0000256" key="12">
    <source>
        <dbReference type="SAM" id="Phobius"/>
    </source>
</evidence>
<dbReference type="GO" id="GO:0061630">
    <property type="term" value="F:ubiquitin protein ligase activity"/>
    <property type="evidence" value="ECO:0007669"/>
    <property type="project" value="UniProtKB-EC"/>
</dbReference>
<gene>
    <name evidence="14" type="ORF">A7A08_01874</name>
</gene>
<name>A0A1E2RYE8_9HYPH</name>
<keyword evidence="9" id="KW-0862">Zinc</keyword>
<keyword evidence="15" id="KW-1185">Reference proteome</keyword>